<organism evidence="2 3">
    <name type="scientific">Candidatus Propionivibrio aalborgensis</name>
    <dbReference type="NCBI Taxonomy" id="1860101"/>
    <lineage>
        <taxon>Bacteria</taxon>
        <taxon>Pseudomonadati</taxon>
        <taxon>Pseudomonadota</taxon>
        <taxon>Betaproteobacteria</taxon>
        <taxon>Rhodocyclales</taxon>
        <taxon>Rhodocyclaceae</taxon>
        <taxon>Propionivibrio</taxon>
    </lineage>
</organism>
<evidence type="ECO:0000313" key="3">
    <source>
        <dbReference type="Proteomes" id="UP000199600"/>
    </source>
</evidence>
<dbReference type="Gene3D" id="3.40.50.1010">
    <property type="entry name" value="5'-nuclease"/>
    <property type="match status" value="1"/>
</dbReference>
<dbReference type="SUPFAM" id="SSF88723">
    <property type="entry name" value="PIN domain-like"/>
    <property type="match status" value="1"/>
</dbReference>
<sequence>MILVDTSIWIDHLRSGSPALGTLLENEAVCTHGFVIGELACGNLRNRTEVLGLLQSLPRLSAATEDEALFFIEQQQLMGCGIGYIDVHLLAAAVIRNFPIWTKDKRLMAIAKEKGWVYVPGAH</sequence>
<proteinExistence type="predicted"/>
<dbReference type="EMBL" id="FLQY01000312">
    <property type="protein sequence ID" value="SBT10121.1"/>
    <property type="molecule type" value="Genomic_DNA"/>
</dbReference>
<dbReference type="InterPro" id="IPR029060">
    <property type="entry name" value="PIN-like_dom_sf"/>
</dbReference>
<keyword evidence="2" id="KW-0378">Hydrolase</keyword>
<dbReference type="InterPro" id="IPR002716">
    <property type="entry name" value="PIN_dom"/>
</dbReference>
<protein>
    <submittedName>
        <fullName evidence="2">Ribonuclease VapC32</fullName>
        <ecNumber evidence="2">3.1.-.-</ecNumber>
    </submittedName>
</protein>
<dbReference type="Pfam" id="PF01850">
    <property type="entry name" value="PIN"/>
    <property type="match status" value="1"/>
</dbReference>
<dbReference type="RefSeq" id="WP_186411845.1">
    <property type="nucleotide sequence ID" value="NZ_FLQY01000312.1"/>
</dbReference>
<evidence type="ECO:0000313" key="2">
    <source>
        <dbReference type="EMBL" id="SBT10121.1"/>
    </source>
</evidence>
<name>A0A1A8XZH3_9RHOO</name>
<dbReference type="Proteomes" id="UP000199600">
    <property type="component" value="Unassembled WGS sequence"/>
</dbReference>
<gene>
    <name evidence="2" type="primary">vapC</name>
    <name evidence="2" type="ORF">PROAA_380006</name>
</gene>
<evidence type="ECO:0000259" key="1">
    <source>
        <dbReference type="Pfam" id="PF01850"/>
    </source>
</evidence>
<feature type="domain" description="PIN" evidence="1">
    <location>
        <begin position="2"/>
        <end position="112"/>
    </location>
</feature>
<keyword evidence="3" id="KW-1185">Reference proteome</keyword>
<dbReference type="EC" id="3.1.-.-" evidence="2"/>
<dbReference type="GO" id="GO:0016787">
    <property type="term" value="F:hydrolase activity"/>
    <property type="evidence" value="ECO:0007669"/>
    <property type="project" value="UniProtKB-KW"/>
</dbReference>
<dbReference type="AlphaFoldDB" id="A0A1A8XZH3"/>
<reference evidence="2 3" key="1">
    <citation type="submission" date="2016-06" db="EMBL/GenBank/DDBJ databases">
        <authorList>
            <person name="Kjaerup R.B."/>
            <person name="Dalgaard T.S."/>
            <person name="Juul-Madsen H.R."/>
        </authorList>
    </citation>
    <scope>NUCLEOTIDE SEQUENCE [LARGE SCALE GENOMIC DNA]</scope>
    <source>
        <strain evidence="2">2</strain>
    </source>
</reference>
<accession>A0A1A8XZH3</accession>